<evidence type="ECO:0000313" key="11">
    <source>
        <dbReference type="Proteomes" id="UP000196536"/>
    </source>
</evidence>
<keyword evidence="11" id="KW-1185">Reference proteome</keyword>
<dbReference type="PANTHER" id="PTHR30272">
    <property type="entry name" value="3-HYDROXYACYL-[ACYL-CARRIER-PROTEIN] DEHYDRATASE"/>
    <property type="match status" value="1"/>
</dbReference>
<evidence type="ECO:0000256" key="7">
    <source>
        <dbReference type="ARBA" id="ARBA00023239"/>
    </source>
</evidence>
<evidence type="ECO:0000256" key="9">
    <source>
        <dbReference type="HAMAP-Rule" id="MF_00406"/>
    </source>
</evidence>
<dbReference type="Pfam" id="PF07977">
    <property type="entry name" value="FabA"/>
    <property type="match status" value="1"/>
</dbReference>
<dbReference type="GO" id="GO:0016020">
    <property type="term" value="C:membrane"/>
    <property type="evidence" value="ECO:0007669"/>
    <property type="project" value="GOC"/>
</dbReference>
<dbReference type="NCBIfam" id="NF000582">
    <property type="entry name" value="PRK00006.1"/>
    <property type="match status" value="1"/>
</dbReference>
<keyword evidence="5 9" id="KW-0441">Lipid A biosynthesis</keyword>
<evidence type="ECO:0000256" key="8">
    <source>
        <dbReference type="ARBA" id="ARBA00025049"/>
    </source>
</evidence>
<evidence type="ECO:0000256" key="3">
    <source>
        <dbReference type="ARBA" id="ARBA00022490"/>
    </source>
</evidence>
<dbReference type="GO" id="GO:0005737">
    <property type="term" value="C:cytoplasm"/>
    <property type="evidence" value="ECO:0007669"/>
    <property type="project" value="UniProtKB-SubCell"/>
</dbReference>
<dbReference type="SUPFAM" id="SSF54637">
    <property type="entry name" value="Thioesterase/thiol ester dehydrase-isomerase"/>
    <property type="match status" value="1"/>
</dbReference>
<comment type="function">
    <text evidence="8 9">Involved in unsaturated fatty acids biosynthesis. Catalyzes the dehydration of short chain beta-hydroxyacyl-ACPs and long chain saturated and unsaturated beta-hydroxyacyl-ACPs.</text>
</comment>
<accession>A0A1Z9YUX3</accession>
<evidence type="ECO:0000256" key="4">
    <source>
        <dbReference type="ARBA" id="ARBA00022516"/>
    </source>
</evidence>
<name>A0A1Z9YUX3_9GAMM</name>
<keyword evidence="7 9" id="KW-0456">Lyase</keyword>
<protein>
    <recommendedName>
        <fullName evidence="9">3-hydroxyacyl-[acyl-carrier-protein] dehydratase FabZ</fullName>
        <ecNumber evidence="9">4.2.1.59</ecNumber>
    </recommendedName>
    <alternativeName>
        <fullName evidence="9">(3R)-hydroxymyristoyl-[acyl-carrier-protein] dehydratase</fullName>
        <shortName evidence="9">(3R)-hydroxymyristoyl-ACP dehydrase</shortName>
    </alternativeName>
    <alternativeName>
        <fullName evidence="9">Beta-hydroxyacyl-ACP dehydratase</fullName>
    </alternativeName>
</protein>
<comment type="caution">
    <text evidence="10">The sequence shown here is derived from an EMBL/GenBank/DDBJ whole genome shotgun (WGS) entry which is preliminary data.</text>
</comment>
<evidence type="ECO:0000256" key="5">
    <source>
        <dbReference type="ARBA" id="ARBA00022556"/>
    </source>
</evidence>
<evidence type="ECO:0000256" key="1">
    <source>
        <dbReference type="ARBA" id="ARBA00004496"/>
    </source>
</evidence>
<dbReference type="Gene3D" id="3.10.129.10">
    <property type="entry name" value="Hotdog Thioesterase"/>
    <property type="match status" value="1"/>
</dbReference>
<organism evidence="10 11">
    <name type="scientific">Acinetobacter populi</name>
    <dbReference type="NCBI Taxonomy" id="1582270"/>
    <lineage>
        <taxon>Bacteria</taxon>
        <taxon>Pseudomonadati</taxon>
        <taxon>Pseudomonadota</taxon>
        <taxon>Gammaproteobacteria</taxon>
        <taxon>Moraxellales</taxon>
        <taxon>Moraxellaceae</taxon>
        <taxon>Acinetobacter</taxon>
    </lineage>
</organism>
<comment type="subcellular location">
    <subcellularLocation>
        <location evidence="1 9">Cytoplasm</location>
    </subcellularLocation>
</comment>
<reference evidence="10 11" key="1">
    <citation type="submission" date="2017-05" db="EMBL/GenBank/DDBJ databases">
        <title>Acinetobacter populi ANC 5415 (= PBJ7), whole genome shotgun sequencing project.</title>
        <authorList>
            <person name="Nemec A."/>
            <person name="Radolfova-Krizova L."/>
        </authorList>
    </citation>
    <scope>NUCLEOTIDE SEQUENCE [LARGE SCALE GENOMIC DNA]</scope>
    <source>
        <strain evidence="10 11">PBJ7</strain>
    </source>
</reference>
<evidence type="ECO:0000256" key="6">
    <source>
        <dbReference type="ARBA" id="ARBA00023098"/>
    </source>
</evidence>
<dbReference type="GO" id="GO:0009245">
    <property type="term" value="P:lipid A biosynthetic process"/>
    <property type="evidence" value="ECO:0007669"/>
    <property type="project" value="UniProtKB-UniRule"/>
</dbReference>
<keyword evidence="4 9" id="KW-0444">Lipid biosynthesis</keyword>
<evidence type="ECO:0000313" key="10">
    <source>
        <dbReference type="EMBL" id="OUY06018.1"/>
    </source>
</evidence>
<proteinExistence type="inferred from homology"/>
<dbReference type="EC" id="4.2.1.59" evidence="9"/>
<dbReference type="EMBL" id="NEXX01000006">
    <property type="protein sequence ID" value="OUY06018.1"/>
    <property type="molecule type" value="Genomic_DNA"/>
</dbReference>
<dbReference type="FunFam" id="3.10.129.10:FF:000001">
    <property type="entry name" value="3-hydroxyacyl-[acyl-carrier-protein] dehydratase FabZ"/>
    <property type="match status" value="1"/>
</dbReference>
<keyword evidence="3 9" id="KW-0963">Cytoplasm</keyword>
<comment type="catalytic activity">
    <reaction evidence="9">
        <text>a (3R)-hydroxyacyl-[ACP] = a (2E)-enoyl-[ACP] + H2O</text>
        <dbReference type="Rhea" id="RHEA:13097"/>
        <dbReference type="Rhea" id="RHEA-COMP:9925"/>
        <dbReference type="Rhea" id="RHEA-COMP:9945"/>
        <dbReference type="ChEBI" id="CHEBI:15377"/>
        <dbReference type="ChEBI" id="CHEBI:78784"/>
        <dbReference type="ChEBI" id="CHEBI:78827"/>
        <dbReference type="EC" id="4.2.1.59"/>
    </reaction>
</comment>
<dbReference type="Proteomes" id="UP000196536">
    <property type="component" value="Unassembled WGS sequence"/>
</dbReference>
<dbReference type="HAMAP" id="MF_00406">
    <property type="entry name" value="FabZ"/>
    <property type="match status" value="1"/>
</dbReference>
<dbReference type="InterPro" id="IPR029069">
    <property type="entry name" value="HotDog_dom_sf"/>
</dbReference>
<dbReference type="PANTHER" id="PTHR30272:SF1">
    <property type="entry name" value="3-HYDROXYACYL-[ACYL-CARRIER-PROTEIN] DEHYDRATASE"/>
    <property type="match status" value="1"/>
</dbReference>
<dbReference type="GO" id="GO:0019171">
    <property type="term" value="F:(3R)-hydroxyacyl-[acyl-carrier-protein] dehydratase activity"/>
    <property type="evidence" value="ECO:0007669"/>
    <property type="project" value="UniProtKB-EC"/>
</dbReference>
<dbReference type="NCBIfam" id="TIGR01750">
    <property type="entry name" value="fabZ"/>
    <property type="match status" value="1"/>
</dbReference>
<dbReference type="InterPro" id="IPR010084">
    <property type="entry name" value="FabZ"/>
</dbReference>
<dbReference type="InterPro" id="IPR013114">
    <property type="entry name" value="FabA_FabZ"/>
</dbReference>
<comment type="similarity">
    <text evidence="2 9">Belongs to the thioester dehydratase family. FabZ subfamily.</text>
</comment>
<evidence type="ECO:0000256" key="2">
    <source>
        <dbReference type="ARBA" id="ARBA00009174"/>
    </source>
</evidence>
<dbReference type="GO" id="GO:0006633">
    <property type="term" value="P:fatty acid biosynthetic process"/>
    <property type="evidence" value="ECO:0007669"/>
    <property type="project" value="UniProtKB-UniRule"/>
</dbReference>
<sequence length="164" mass="18738">MMNSEQPNLDALKLPELPMQIQTIREYLPHQYPFLLVDRVTSIENMTKIQGYKNLTMNEEFFQGHFPHYPIMPGVLIMEALAQLSGILGMIILQQKPEDGDTFLFAGMEHVRFKKQVVPGDQLILNSELILNRRGVFKFHATACVDDKIVAQAEIILSRQTLPS</sequence>
<dbReference type="CDD" id="cd01288">
    <property type="entry name" value="FabZ"/>
    <property type="match status" value="1"/>
</dbReference>
<dbReference type="AlphaFoldDB" id="A0A1Z9YUX3"/>
<gene>
    <name evidence="9" type="primary">fabZ</name>
    <name evidence="10" type="ORF">CAP51_15030</name>
</gene>
<keyword evidence="6 9" id="KW-0443">Lipid metabolism</keyword>
<feature type="active site" evidence="9">
    <location>
        <position position="65"/>
    </location>
</feature>